<evidence type="ECO:0000256" key="3">
    <source>
        <dbReference type="ARBA" id="ARBA00022605"/>
    </source>
</evidence>
<keyword evidence="2 9" id="KW-0963">Cytoplasm</keyword>
<comment type="subunit">
    <text evidence="9">Homotetramer.</text>
</comment>
<evidence type="ECO:0000256" key="7">
    <source>
        <dbReference type="ARBA" id="ARBA00023027"/>
    </source>
</evidence>
<evidence type="ECO:0000313" key="14">
    <source>
        <dbReference type="Proteomes" id="UP000531840"/>
    </source>
</evidence>
<evidence type="ECO:0000256" key="5">
    <source>
        <dbReference type="ARBA" id="ARBA00022915"/>
    </source>
</evidence>
<feature type="binding site" evidence="9">
    <location>
        <position position="145"/>
    </location>
    <ligand>
        <name>(S)-2,3,4,5-tetrahydrodipicolinate</name>
        <dbReference type="ChEBI" id="CHEBI:16845"/>
    </ligand>
</feature>
<feature type="domain" description="Dihydrodipicolinate reductase N-terminal" evidence="11">
    <location>
        <begin position="1"/>
        <end position="114"/>
    </location>
</feature>
<feature type="active site" description="Proton donor/acceptor" evidence="9">
    <location>
        <position position="144"/>
    </location>
</feature>
<feature type="binding site" evidence="9">
    <location>
        <begin position="88"/>
        <end position="90"/>
    </location>
    <ligand>
        <name>NAD(+)</name>
        <dbReference type="ChEBI" id="CHEBI:57540"/>
    </ligand>
</feature>
<evidence type="ECO:0000259" key="12">
    <source>
        <dbReference type="Pfam" id="PF05173"/>
    </source>
</evidence>
<feature type="binding site" evidence="9">
    <location>
        <position position="34"/>
    </location>
    <ligand>
        <name>NADP(+)</name>
        <dbReference type="ChEBI" id="CHEBI:58349"/>
    </ligand>
</feature>
<dbReference type="InterPro" id="IPR023940">
    <property type="entry name" value="DHDPR_bac"/>
</dbReference>
<keyword evidence="5 9" id="KW-0220">Diaminopimelate biosynthesis</keyword>
<comment type="pathway">
    <text evidence="9">Amino-acid biosynthesis; L-lysine biosynthesis via DAP pathway; (S)-tetrahydrodipicolinate from L-aspartate: step 4/4.</text>
</comment>
<evidence type="ECO:0000256" key="6">
    <source>
        <dbReference type="ARBA" id="ARBA00023002"/>
    </source>
</evidence>
<dbReference type="RefSeq" id="WP_179940793.1">
    <property type="nucleotide sequence ID" value="NZ_JACBYF010000004.1"/>
</dbReference>
<dbReference type="PANTHER" id="PTHR20836:SF7">
    <property type="entry name" value="4-HYDROXY-TETRAHYDRODIPICOLINATE REDUCTASE"/>
    <property type="match status" value="1"/>
</dbReference>
<dbReference type="GO" id="GO:0008839">
    <property type="term" value="F:4-hydroxy-tetrahydrodipicolinate reductase"/>
    <property type="evidence" value="ECO:0007669"/>
    <property type="project" value="UniProtKB-EC"/>
</dbReference>
<dbReference type="NCBIfam" id="TIGR00036">
    <property type="entry name" value="dapB"/>
    <property type="match status" value="1"/>
</dbReference>
<dbReference type="HAMAP" id="MF_00102">
    <property type="entry name" value="DapB"/>
    <property type="match status" value="1"/>
</dbReference>
<sequence length="251" mass="27936">MKIGIVGFYGKLGKTNYNVIKDSKICSVAFGISRSAPNEGEVFDNIKVYNNIFNTHEECEGVIDFSNRENINSSVNYCLDKNIPLVIGTTGLNSDDEEIILKASNYIPILLSHNTAYGVNVLLDIVNSACKKLYDFDIEIIEKHHNRKEDAPSGTSKLIFNSLKEANPNLYTKFGREGNNSKRNYDEVGFHSVRAGSIISDHDVIFASGEEVITISHRALSDEVFAKGALKALLFLKEKNSGLYDIKDIFL</sequence>
<dbReference type="InterPro" id="IPR022663">
    <property type="entry name" value="DapB_C"/>
</dbReference>
<dbReference type="Gene3D" id="3.40.50.720">
    <property type="entry name" value="NAD(P)-binding Rossmann-like Domain"/>
    <property type="match status" value="1"/>
</dbReference>
<evidence type="ECO:0000256" key="4">
    <source>
        <dbReference type="ARBA" id="ARBA00022857"/>
    </source>
</evidence>
<keyword evidence="6 9" id="KW-0560">Oxidoreductase</keyword>
<dbReference type="InterPro" id="IPR022664">
    <property type="entry name" value="DapB_N_CS"/>
</dbReference>
<comment type="subcellular location">
    <subcellularLocation>
        <location evidence="9">Cytoplasm</location>
    </subcellularLocation>
</comment>
<feature type="binding site" evidence="9">
    <location>
        <begin position="154"/>
        <end position="155"/>
    </location>
    <ligand>
        <name>(S)-2,3,4,5-tetrahydrodipicolinate</name>
        <dbReference type="ChEBI" id="CHEBI:16845"/>
    </ligand>
</feature>
<feature type="active site" description="Proton donor" evidence="9">
    <location>
        <position position="148"/>
    </location>
</feature>
<comment type="caution">
    <text evidence="9">Was originally thought to be a dihydrodipicolinate reductase (DHDPR), catalyzing the conversion of dihydrodipicolinate to tetrahydrodipicolinate. However, it was shown in E.coli that the substrate of the enzymatic reaction is not dihydrodipicolinate (DHDP) but in fact (2S,4S)-4-hydroxy-2,3,4,5-tetrahydrodipicolinic acid (HTPA), the product released by the DapA-catalyzed reaction.</text>
</comment>
<dbReference type="InterPro" id="IPR000846">
    <property type="entry name" value="DapB_N"/>
</dbReference>
<dbReference type="PIRSF" id="PIRSF000161">
    <property type="entry name" value="DHPR"/>
    <property type="match status" value="1"/>
</dbReference>
<comment type="similarity">
    <text evidence="1 9">Belongs to the DapB family.</text>
</comment>
<proteinExistence type="inferred from homology"/>
<dbReference type="PANTHER" id="PTHR20836">
    <property type="entry name" value="DIHYDRODIPICOLINATE REDUCTASE"/>
    <property type="match status" value="1"/>
</dbReference>
<dbReference type="Proteomes" id="UP000531840">
    <property type="component" value="Unassembled WGS sequence"/>
</dbReference>
<keyword evidence="14" id="KW-1185">Reference proteome</keyword>
<keyword evidence="4 9" id="KW-0521">NADP</keyword>
<evidence type="ECO:0000256" key="2">
    <source>
        <dbReference type="ARBA" id="ARBA00022490"/>
    </source>
</evidence>
<dbReference type="EC" id="1.17.1.8" evidence="9 10"/>
<feature type="domain" description="Dihydrodipicolinate reductase C-terminal" evidence="12">
    <location>
        <begin position="118"/>
        <end position="249"/>
    </location>
</feature>
<feature type="binding site" evidence="9">
    <location>
        <begin position="7"/>
        <end position="12"/>
    </location>
    <ligand>
        <name>NAD(+)</name>
        <dbReference type="ChEBI" id="CHEBI:57540"/>
    </ligand>
</feature>
<gene>
    <name evidence="9 13" type="primary">dapB</name>
    <name evidence="13" type="ORF">HZY85_03145</name>
</gene>
<dbReference type="InterPro" id="IPR036291">
    <property type="entry name" value="NAD(P)-bd_dom_sf"/>
</dbReference>
<keyword evidence="7 9" id="KW-0520">NAD</keyword>
<dbReference type="Pfam" id="PF05173">
    <property type="entry name" value="DapB_C"/>
    <property type="match status" value="1"/>
</dbReference>
<name>A0ABX2SZ85_9BACL</name>
<feature type="binding site" evidence="9">
    <location>
        <begin position="112"/>
        <end position="115"/>
    </location>
    <ligand>
        <name>NAD(+)</name>
        <dbReference type="ChEBI" id="CHEBI:57540"/>
    </ligand>
</feature>
<evidence type="ECO:0000256" key="9">
    <source>
        <dbReference type="HAMAP-Rule" id="MF_00102"/>
    </source>
</evidence>
<comment type="caution">
    <text evidence="13">The sequence shown here is derived from an EMBL/GenBank/DDBJ whole genome shotgun (WGS) entry which is preliminary data.</text>
</comment>
<protein>
    <recommendedName>
        <fullName evidence="9 10">4-hydroxy-tetrahydrodipicolinate reductase</fullName>
        <shortName evidence="9">HTPA reductase</shortName>
        <ecNumber evidence="9 10">1.17.1.8</ecNumber>
    </recommendedName>
</protein>
<accession>A0ABX2SZ85</accession>
<evidence type="ECO:0000259" key="11">
    <source>
        <dbReference type="Pfam" id="PF01113"/>
    </source>
</evidence>
<evidence type="ECO:0000313" key="13">
    <source>
        <dbReference type="EMBL" id="NYS47191.1"/>
    </source>
</evidence>
<dbReference type="SUPFAM" id="SSF51735">
    <property type="entry name" value="NAD(P)-binding Rossmann-fold domains"/>
    <property type="match status" value="1"/>
</dbReference>
<dbReference type="SUPFAM" id="SSF55347">
    <property type="entry name" value="Glyceraldehyde-3-phosphate dehydrogenase-like, C-terminal domain"/>
    <property type="match status" value="1"/>
</dbReference>
<organism evidence="13 14">
    <name type="scientific">Gemelliphila palaticanis</name>
    <dbReference type="NCBI Taxonomy" id="81950"/>
    <lineage>
        <taxon>Bacteria</taxon>
        <taxon>Bacillati</taxon>
        <taxon>Bacillota</taxon>
        <taxon>Bacilli</taxon>
        <taxon>Bacillales</taxon>
        <taxon>Gemellaceae</taxon>
        <taxon>Gemelliphila</taxon>
    </lineage>
</organism>
<keyword evidence="3 9" id="KW-0028">Amino-acid biosynthesis</keyword>
<dbReference type="PROSITE" id="PS01298">
    <property type="entry name" value="DAPB"/>
    <property type="match status" value="1"/>
</dbReference>
<comment type="function">
    <text evidence="9">Catalyzes the conversion of 4-hydroxy-tetrahydrodipicolinate (HTPA) to tetrahydrodipicolinate.</text>
</comment>
<dbReference type="EMBL" id="JACBYF010000004">
    <property type="protein sequence ID" value="NYS47191.1"/>
    <property type="molecule type" value="Genomic_DNA"/>
</dbReference>
<comment type="catalytic activity">
    <reaction evidence="9">
        <text>(S)-2,3,4,5-tetrahydrodipicolinate + NADP(+) + H2O = (2S,4S)-4-hydroxy-2,3,4,5-tetrahydrodipicolinate + NADPH + H(+)</text>
        <dbReference type="Rhea" id="RHEA:35331"/>
        <dbReference type="ChEBI" id="CHEBI:15377"/>
        <dbReference type="ChEBI" id="CHEBI:15378"/>
        <dbReference type="ChEBI" id="CHEBI:16845"/>
        <dbReference type="ChEBI" id="CHEBI:57783"/>
        <dbReference type="ChEBI" id="CHEBI:58349"/>
        <dbReference type="ChEBI" id="CHEBI:67139"/>
        <dbReference type="EC" id="1.17.1.8"/>
    </reaction>
</comment>
<comment type="caution">
    <text evidence="9">Lacks conserved residue(s) required for the propagation of feature annotation.</text>
</comment>
<evidence type="ECO:0000256" key="8">
    <source>
        <dbReference type="ARBA" id="ARBA00023154"/>
    </source>
</evidence>
<reference evidence="13 14" key="1">
    <citation type="submission" date="2020-07" db="EMBL/GenBank/DDBJ databases">
        <title>MOT database genomes.</title>
        <authorList>
            <person name="Joseph S."/>
            <person name="Aduse-Opoku J."/>
            <person name="Hashim A."/>
            <person name="Wade W."/>
            <person name="Curtis M."/>
        </authorList>
    </citation>
    <scope>NUCLEOTIDE SEQUENCE [LARGE SCALE GENOMIC DNA]</scope>
    <source>
        <strain evidence="13 14">CIP 106318</strain>
    </source>
</reference>
<dbReference type="Gene3D" id="3.30.360.10">
    <property type="entry name" value="Dihydrodipicolinate Reductase, domain 2"/>
    <property type="match status" value="1"/>
</dbReference>
<dbReference type="CDD" id="cd02274">
    <property type="entry name" value="DHDPR_N"/>
    <property type="match status" value="1"/>
</dbReference>
<evidence type="ECO:0000256" key="10">
    <source>
        <dbReference type="NCBIfam" id="TIGR00036"/>
    </source>
</evidence>
<keyword evidence="8 9" id="KW-0457">Lysine biosynthesis</keyword>
<comment type="catalytic activity">
    <reaction evidence="9">
        <text>(S)-2,3,4,5-tetrahydrodipicolinate + NAD(+) + H2O = (2S,4S)-4-hydroxy-2,3,4,5-tetrahydrodipicolinate + NADH + H(+)</text>
        <dbReference type="Rhea" id="RHEA:35323"/>
        <dbReference type="ChEBI" id="CHEBI:15377"/>
        <dbReference type="ChEBI" id="CHEBI:15378"/>
        <dbReference type="ChEBI" id="CHEBI:16845"/>
        <dbReference type="ChEBI" id="CHEBI:57540"/>
        <dbReference type="ChEBI" id="CHEBI:57945"/>
        <dbReference type="ChEBI" id="CHEBI:67139"/>
        <dbReference type="EC" id="1.17.1.8"/>
    </reaction>
</comment>
<dbReference type="Pfam" id="PF01113">
    <property type="entry name" value="DapB_N"/>
    <property type="match status" value="1"/>
</dbReference>
<evidence type="ECO:0000256" key="1">
    <source>
        <dbReference type="ARBA" id="ARBA00006642"/>
    </source>
</evidence>